<reference evidence="6" key="1">
    <citation type="journal article" date="2020" name="Nat. Genet.">
        <title>Genomic diversifications of five Gossypium allopolyploid species and their impact on cotton improvement.</title>
        <authorList>
            <person name="Chen Z.J."/>
            <person name="Sreedasyam A."/>
            <person name="Ando A."/>
            <person name="Song Q."/>
            <person name="De Santiago L.M."/>
            <person name="Hulse-Kemp A.M."/>
            <person name="Ding M."/>
            <person name="Ye W."/>
            <person name="Kirkbride R.C."/>
            <person name="Jenkins J."/>
            <person name="Plott C."/>
            <person name="Lovell J."/>
            <person name="Lin Y.M."/>
            <person name="Vaughn R."/>
            <person name="Liu B."/>
            <person name="Simpson S."/>
            <person name="Scheffler B.E."/>
            <person name="Wen L."/>
            <person name="Saski C.A."/>
            <person name="Grover C.E."/>
            <person name="Hu G."/>
            <person name="Conover J.L."/>
            <person name="Carlson J.W."/>
            <person name="Shu S."/>
            <person name="Boston L.B."/>
            <person name="Williams M."/>
            <person name="Peterson D.G."/>
            <person name="McGee K."/>
            <person name="Jones D.C."/>
            <person name="Wendel J.F."/>
            <person name="Stelly D.M."/>
            <person name="Grimwood J."/>
            <person name="Schmutz J."/>
        </authorList>
    </citation>
    <scope>NUCLEOTIDE SEQUENCE [LARGE SCALE GENOMIC DNA]</scope>
    <source>
        <strain evidence="6">cv. TM-1</strain>
    </source>
</reference>
<evidence type="ECO:0000313" key="6">
    <source>
        <dbReference type="Proteomes" id="UP000818029"/>
    </source>
</evidence>
<reference evidence="7" key="2">
    <citation type="submission" date="2025-08" db="UniProtKB">
        <authorList>
            <consortium name="RefSeq"/>
        </authorList>
    </citation>
    <scope>IDENTIFICATION</scope>
</reference>
<dbReference type="PANTHER" id="PTHR34072">
    <property type="entry name" value="ENZYMATIC POLYPROTEIN-RELATED"/>
    <property type="match status" value="1"/>
</dbReference>
<keyword evidence="4" id="KW-0863">Zinc-finger</keyword>
<accession>A0ABM3BC20</accession>
<dbReference type="SUPFAM" id="SSF56672">
    <property type="entry name" value="DNA/RNA polymerases"/>
    <property type="match status" value="1"/>
</dbReference>
<dbReference type="GeneID" id="121224980"/>
<dbReference type="RefSeq" id="XP_040964574.1">
    <property type="nucleotide sequence ID" value="XM_041108640.1"/>
</dbReference>
<keyword evidence="4" id="KW-0862">Zinc</keyword>
<evidence type="ECO:0000259" key="5">
    <source>
        <dbReference type="PROSITE" id="PS50158"/>
    </source>
</evidence>
<dbReference type="Proteomes" id="UP000818029">
    <property type="component" value="Chromosome D13"/>
</dbReference>
<dbReference type="Gene3D" id="3.30.70.270">
    <property type="match status" value="1"/>
</dbReference>
<dbReference type="PANTHER" id="PTHR34072:SF59">
    <property type="entry name" value="CCHC-TYPE INTEGRASE"/>
    <property type="match status" value="1"/>
</dbReference>
<dbReference type="InterPro" id="IPR043502">
    <property type="entry name" value="DNA/RNA_pol_sf"/>
</dbReference>
<feature type="domain" description="CCHC-type" evidence="5">
    <location>
        <begin position="109"/>
        <end position="123"/>
    </location>
</feature>
<gene>
    <name evidence="7" type="primary">LOC121224980</name>
</gene>
<dbReference type="SUPFAM" id="SSF57756">
    <property type="entry name" value="Retrovirus zinc finger-like domains"/>
    <property type="match status" value="1"/>
</dbReference>
<proteinExistence type="predicted"/>
<dbReference type="InterPro" id="IPR041577">
    <property type="entry name" value="RT_RNaseH_2"/>
</dbReference>
<keyword evidence="2" id="KW-0378">Hydrolase</keyword>
<organism evidence="6 7">
    <name type="scientific">Gossypium hirsutum</name>
    <name type="common">Upland cotton</name>
    <name type="synonym">Gossypium mexicanum</name>
    <dbReference type="NCBI Taxonomy" id="3635"/>
    <lineage>
        <taxon>Eukaryota</taxon>
        <taxon>Viridiplantae</taxon>
        <taxon>Streptophyta</taxon>
        <taxon>Embryophyta</taxon>
        <taxon>Tracheophyta</taxon>
        <taxon>Spermatophyta</taxon>
        <taxon>Magnoliopsida</taxon>
        <taxon>eudicotyledons</taxon>
        <taxon>Gunneridae</taxon>
        <taxon>Pentapetalae</taxon>
        <taxon>rosids</taxon>
        <taxon>malvids</taxon>
        <taxon>Malvales</taxon>
        <taxon>Malvaceae</taxon>
        <taxon>Malvoideae</taxon>
        <taxon>Gossypium</taxon>
    </lineage>
</organism>
<evidence type="ECO:0000256" key="2">
    <source>
        <dbReference type="ARBA" id="ARBA00022750"/>
    </source>
</evidence>
<name>A0ABM3BC20_GOSHI</name>
<keyword evidence="6" id="KW-1185">Reference proteome</keyword>
<evidence type="ECO:0000256" key="1">
    <source>
        <dbReference type="ARBA" id="ARBA00022670"/>
    </source>
</evidence>
<dbReference type="InterPro" id="IPR001878">
    <property type="entry name" value="Znf_CCHC"/>
</dbReference>
<protein>
    <recommendedName>
        <fullName evidence="5">CCHC-type domain-containing protein</fullName>
    </recommendedName>
</protein>
<keyword evidence="3" id="KW-0238">DNA-binding</keyword>
<evidence type="ECO:0000256" key="4">
    <source>
        <dbReference type="PROSITE-ProRule" id="PRU00047"/>
    </source>
</evidence>
<keyword evidence="4" id="KW-0479">Metal-binding</keyword>
<dbReference type="PROSITE" id="PS50158">
    <property type="entry name" value="ZF_CCHC"/>
    <property type="match status" value="1"/>
</dbReference>
<dbReference type="Gene3D" id="4.10.60.10">
    <property type="entry name" value="Zinc finger, CCHC-type"/>
    <property type="match status" value="1"/>
</dbReference>
<dbReference type="Pfam" id="PF17919">
    <property type="entry name" value="RT_RNaseH_2"/>
    <property type="match status" value="1"/>
</dbReference>
<evidence type="ECO:0000256" key="3">
    <source>
        <dbReference type="ARBA" id="ARBA00023125"/>
    </source>
</evidence>
<evidence type="ECO:0000313" key="7">
    <source>
        <dbReference type="RefSeq" id="XP_040964574.1"/>
    </source>
</evidence>
<sequence>MIGSTETKLDQLLVVSEFADIFREELLGLPHDREVDFAIDEISRTTPISVTPYHMAPAELKELKAQICPRVRLFTQHRRSSGRIIANLKPLWAFLDEIEIDLLLYDRSCFKCGSMNHFCRECPMLAKKSTVQSTRPSNMSMGGRLSWHTGNVSGRQRGTKATAIRFEASAPARTYAIRAREEASSPNVIIGYYRCFVKNFSMIASLLTRLLHKNVEFVWFDECQQSFDQLKKMLTEALVLTQPESGVPYVVYSDTSLNCLGCLLMQSGKVVAYASRQLKQHKKNYPTHDLELAAIVLALKI</sequence>
<dbReference type="InterPro" id="IPR043128">
    <property type="entry name" value="Rev_trsase/Diguanyl_cyclase"/>
</dbReference>
<keyword evidence="1" id="KW-0645">Protease</keyword>
<keyword evidence="2" id="KW-0064">Aspartyl protease</keyword>
<dbReference type="InterPro" id="IPR036875">
    <property type="entry name" value="Znf_CCHC_sf"/>
</dbReference>